<dbReference type="Pfam" id="PF04073">
    <property type="entry name" value="tRNA_edit"/>
    <property type="match status" value="1"/>
</dbReference>
<dbReference type="Gene3D" id="3.90.960.10">
    <property type="entry name" value="YbaK/aminoacyl-tRNA synthetase-associated domain"/>
    <property type="match status" value="1"/>
</dbReference>
<evidence type="ECO:0000313" key="3">
    <source>
        <dbReference type="Proteomes" id="UP000229600"/>
    </source>
</evidence>
<dbReference type="AlphaFoldDB" id="A0A2H0N5Y5"/>
<dbReference type="GO" id="GO:0002161">
    <property type="term" value="F:aminoacyl-tRNA deacylase activity"/>
    <property type="evidence" value="ECO:0007669"/>
    <property type="project" value="InterPro"/>
</dbReference>
<dbReference type="InterPro" id="IPR007214">
    <property type="entry name" value="YbaK/aa-tRNA-synth-assoc-dom"/>
</dbReference>
<sequence length="156" mass="17912">MQEKIFEQIKNFLEKESVEYKHIHHEPTYTSEESARVRGEDISIGGKAMLVKVGEKFHLFVLSAALRIDSEKIREHFFVKKLRFATQDELVEKTGLEPGCIPPFGKPIFSFELFVDNSILKNEKIAFNAGSLQDSIIMSVSEYIRVAKPKIMDFSK</sequence>
<name>A0A2H0N5Y5_9BACT</name>
<gene>
    <name evidence="2" type="ORF">COV59_01595</name>
</gene>
<evidence type="ECO:0000313" key="2">
    <source>
        <dbReference type="EMBL" id="PIR04309.1"/>
    </source>
</evidence>
<dbReference type="InterPro" id="IPR036754">
    <property type="entry name" value="YbaK/aa-tRNA-synt-asso_dom_sf"/>
</dbReference>
<reference evidence="2 3" key="1">
    <citation type="submission" date="2017-09" db="EMBL/GenBank/DDBJ databases">
        <title>Depth-based differentiation of microbial function through sediment-hosted aquifers and enrichment of novel symbionts in the deep terrestrial subsurface.</title>
        <authorList>
            <person name="Probst A.J."/>
            <person name="Ladd B."/>
            <person name="Jarett J.K."/>
            <person name="Geller-Mcgrath D.E."/>
            <person name="Sieber C.M."/>
            <person name="Emerson J.B."/>
            <person name="Anantharaman K."/>
            <person name="Thomas B.C."/>
            <person name="Malmstrom R."/>
            <person name="Stieglmeier M."/>
            <person name="Klingl A."/>
            <person name="Woyke T."/>
            <person name="Ryan C.M."/>
            <person name="Banfield J.F."/>
        </authorList>
    </citation>
    <scope>NUCLEOTIDE SEQUENCE [LARGE SCALE GENOMIC DNA]</scope>
    <source>
        <strain evidence="2">CG11_big_fil_rev_8_21_14_0_20_39_34</strain>
    </source>
</reference>
<feature type="domain" description="YbaK/aminoacyl-tRNA synthetase-associated" evidence="1">
    <location>
        <begin position="25"/>
        <end position="145"/>
    </location>
</feature>
<proteinExistence type="predicted"/>
<dbReference type="SUPFAM" id="SSF55826">
    <property type="entry name" value="YbaK/ProRS associated domain"/>
    <property type="match status" value="1"/>
</dbReference>
<protein>
    <recommendedName>
        <fullName evidence="1">YbaK/aminoacyl-tRNA synthetase-associated domain-containing protein</fullName>
    </recommendedName>
</protein>
<dbReference type="EMBL" id="PCWN01000005">
    <property type="protein sequence ID" value="PIR04309.1"/>
    <property type="molecule type" value="Genomic_DNA"/>
</dbReference>
<comment type="caution">
    <text evidence="2">The sequence shown here is derived from an EMBL/GenBank/DDBJ whole genome shotgun (WGS) entry which is preliminary data.</text>
</comment>
<evidence type="ECO:0000259" key="1">
    <source>
        <dbReference type="Pfam" id="PF04073"/>
    </source>
</evidence>
<organism evidence="2 3">
    <name type="scientific">Candidatus Magasanikbacteria bacterium CG11_big_fil_rev_8_21_14_0_20_39_34</name>
    <dbReference type="NCBI Taxonomy" id="1974653"/>
    <lineage>
        <taxon>Bacteria</taxon>
        <taxon>Candidatus Magasanikiibacteriota</taxon>
    </lineage>
</organism>
<dbReference type="Proteomes" id="UP000229600">
    <property type="component" value="Unassembled WGS sequence"/>
</dbReference>
<accession>A0A2H0N5Y5</accession>
<dbReference type="PANTHER" id="PTHR30411">
    <property type="entry name" value="CYTOPLASMIC PROTEIN"/>
    <property type="match status" value="1"/>
</dbReference>
<dbReference type="PANTHER" id="PTHR30411:SF9">
    <property type="entry name" value="MULTIFUNCTIONAL SER_THR-TRNA DEACYLASE PROXP-Y"/>
    <property type="match status" value="1"/>
</dbReference>